<keyword evidence="3 7" id="KW-0812">Transmembrane</keyword>
<keyword evidence="9" id="KW-1185">Reference proteome</keyword>
<dbReference type="Proteomes" id="UP000315385">
    <property type="component" value="Unassembled WGS sequence"/>
</dbReference>
<organism evidence="8 9">
    <name type="scientific">Halonotius roseus</name>
    <dbReference type="NCBI Taxonomy" id="2511997"/>
    <lineage>
        <taxon>Archaea</taxon>
        <taxon>Methanobacteriati</taxon>
        <taxon>Methanobacteriota</taxon>
        <taxon>Stenosarchaea group</taxon>
        <taxon>Halobacteria</taxon>
        <taxon>Halobacteriales</taxon>
        <taxon>Haloferacaceae</taxon>
        <taxon>Halonotius</taxon>
    </lineage>
</organism>
<dbReference type="GO" id="GO:0005886">
    <property type="term" value="C:plasma membrane"/>
    <property type="evidence" value="ECO:0007669"/>
    <property type="project" value="UniProtKB-SubCell"/>
</dbReference>
<keyword evidence="5 7" id="KW-0472">Membrane</keyword>
<comment type="caution">
    <text evidence="8">The sequence shown here is derived from an EMBL/GenBank/DDBJ whole genome shotgun (WGS) entry which is preliminary data.</text>
</comment>
<dbReference type="Pfam" id="PF02653">
    <property type="entry name" value="BPD_transp_2"/>
    <property type="match status" value="1"/>
</dbReference>
<dbReference type="InterPro" id="IPR001851">
    <property type="entry name" value="ABC_transp_permease"/>
</dbReference>
<dbReference type="RefSeq" id="WP_142442021.1">
    <property type="nucleotide sequence ID" value="NZ_SESI01000001.1"/>
</dbReference>
<evidence type="ECO:0000256" key="4">
    <source>
        <dbReference type="ARBA" id="ARBA00022989"/>
    </source>
</evidence>
<name>A0A544QPR2_9EURY</name>
<feature type="transmembrane region" description="Helical" evidence="7">
    <location>
        <begin position="28"/>
        <end position="49"/>
    </location>
</feature>
<evidence type="ECO:0000256" key="7">
    <source>
        <dbReference type="SAM" id="Phobius"/>
    </source>
</evidence>
<dbReference type="AlphaFoldDB" id="A0A544QPR2"/>
<feature type="transmembrane region" description="Helical" evidence="7">
    <location>
        <begin position="118"/>
        <end position="140"/>
    </location>
</feature>
<sequence length="466" mass="48389">MSPDGSPTDRLPTDRLDGFRELLERSDAALVLTAMAAFYLLFLSIGAILNYDLAGLISILGQVTFFTAVYALVVLALNLQWGYAGLFNIGIAGFMAVGVYTMAMLTAPPTGSPPGLGLPISVGIVGGMVAAALIGLVTALPALRLRADYLAIVTVAISEIIRLTYNSPAFSTFTLPGGIALGTGGANGIGNFPSNPVRAIYFTDPSSAASGTTPIGTAVFGFFENVLGVFRSAVIVDLTYGLVLAVVVVLVYTLLARVGNSPFGRVLKAIREDEVVAKSLGKDTNRFKIKTFMLGCALMGLAGVLWQGFGTGAVYPQAFRPELTFYIFIAVIIGGAGSNTGSVLGGAVFANLLFLLPQYLPNIIEQTFAIEADPNNFIAAIGPIAAGEIAPLLGYVLNQRLPALRFVFVGVLLVYLMQNRPEGLLGHRTETAAAVDLSEGHTPGTGPSQAADASGAAGGEGGVDDE</sequence>
<evidence type="ECO:0000256" key="1">
    <source>
        <dbReference type="ARBA" id="ARBA00004651"/>
    </source>
</evidence>
<feature type="transmembrane region" description="Helical" evidence="7">
    <location>
        <begin position="377"/>
        <end position="397"/>
    </location>
</feature>
<evidence type="ECO:0000313" key="9">
    <source>
        <dbReference type="Proteomes" id="UP000315385"/>
    </source>
</evidence>
<reference evidence="8 9" key="1">
    <citation type="submission" date="2019-02" db="EMBL/GenBank/DDBJ databases">
        <title>Halonotius sp. a new haloqrchaeon isolated from saline water.</title>
        <authorList>
            <person name="Duran-Viseras A."/>
            <person name="Sanchez-Porro C."/>
            <person name="Ventosa A."/>
        </authorList>
    </citation>
    <scope>NUCLEOTIDE SEQUENCE [LARGE SCALE GENOMIC DNA]</scope>
    <source>
        <strain evidence="8 9">F9-27</strain>
    </source>
</reference>
<dbReference type="PANTHER" id="PTHR30482:SF10">
    <property type="entry name" value="HIGH-AFFINITY BRANCHED-CHAIN AMINO ACID TRANSPORT PROTEIN BRAE"/>
    <property type="match status" value="1"/>
</dbReference>
<keyword evidence="4 7" id="KW-1133">Transmembrane helix</keyword>
<feature type="transmembrane region" description="Helical" evidence="7">
    <location>
        <begin position="292"/>
        <end position="315"/>
    </location>
</feature>
<feature type="transmembrane region" description="Helical" evidence="7">
    <location>
        <begin position="86"/>
        <end position="106"/>
    </location>
</feature>
<dbReference type="PANTHER" id="PTHR30482">
    <property type="entry name" value="HIGH-AFFINITY BRANCHED-CHAIN AMINO ACID TRANSPORT SYSTEM PERMEASE"/>
    <property type="match status" value="1"/>
</dbReference>
<dbReference type="CDD" id="cd06581">
    <property type="entry name" value="TM_PBP1_LivM_like"/>
    <property type="match status" value="1"/>
</dbReference>
<proteinExistence type="predicted"/>
<dbReference type="OrthoDB" id="239932at2157"/>
<feature type="transmembrane region" description="Helical" evidence="7">
    <location>
        <begin position="233"/>
        <end position="255"/>
    </location>
</feature>
<evidence type="ECO:0000256" key="5">
    <source>
        <dbReference type="ARBA" id="ARBA00023136"/>
    </source>
</evidence>
<keyword evidence="2" id="KW-1003">Cell membrane</keyword>
<accession>A0A544QPR2</accession>
<feature type="region of interest" description="Disordered" evidence="6">
    <location>
        <begin position="437"/>
        <end position="466"/>
    </location>
</feature>
<comment type="subcellular location">
    <subcellularLocation>
        <location evidence="1">Cell membrane</location>
        <topology evidence="1">Multi-pass membrane protein</topology>
    </subcellularLocation>
</comment>
<evidence type="ECO:0000256" key="3">
    <source>
        <dbReference type="ARBA" id="ARBA00022692"/>
    </source>
</evidence>
<evidence type="ECO:0000313" key="8">
    <source>
        <dbReference type="EMBL" id="TQQ81448.1"/>
    </source>
</evidence>
<feature type="transmembrane region" description="Helical" evidence="7">
    <location>
        <begin position="327"/>
        <end position="356"/>
    </location>
</feature>
<dbReference type="GO" id="GO:0015658">
    <property type="term" value="F:branched-chain amino acid transmembrane transporter activity"/>
    <property type="evidence" value="ECO:0007669"/>
    <property type="project" value="InterPro"/>
</dbReference>
<evidence type="ECO:0000256" key="6">
    <source>
        <dbReference type="SAM" id="MobiDB-lite"/>
    </source>
</evidence>
<dbReference type="EMBL" id="SESI01000001">
    <property type="protein sequence ID" value="TQQ81448.1"/>
    <property type="molecule type" value="Genomic_DNA"/>
</dbReference>
<protein>
    <submittedName>
        <fullName evidence="8">Branched-chain amino acid ABC transporter permease</fullName>
    </submittedName>
</protein>
<dbReference type="InterPro" id="IPR043428">
    <property type="entry name" value="LivM-like"/>
</dbReference>
<gene>
    <name evidence="8" type="ORF">EWF95_00425</name>
</gene>
<feature type="compositionally biased region" description="Gly residues" evidence="6">
    <location>
        <begin position="456"/>
        <end position="466"/>
    </location>
</feature>
<feature type="transmembrane region" description="Helical" evidence="7">
    <location>
        <begin position="55"/>
        <end position="79"/>
    </location>
</feature>
<evidence type="ECO:0000256" key="2">
    <source>
        <dbReference type="ARBA" id="ARBA00022475"/>
    </source>
</evidence>